<feature type="domain" description="Anti-bacteriophage protein A/HamA C-terminal" evidence="1">
    <location>
        <begin position="76"/>
        <end position="270"/>
    </location>
</feature>
<sequence>MHKHLKIDIPVIDSFINKFAEMYLKQRAQTQFDFRSINEQVLYQNLGFGTDALKQIITKNTIPIDKKREQGLEPKVLNDIYRSDLGELLMTYYFEEKLPDGERFVIPIKNITFRERAELPGRGLDAIGYRKIGDTQVEILLSEAKVSADKKSPPPVVDSTNDSIYNTQLNHKNGTPIVVQRLSDYARRLNAKDAEILGFAIISIEHQLTDNYSITYGCTLVRDHTCVNESSDFGKIKTNQSDFEPGKVHFSILSFSDKTIKDTVDLFYAKVQELIAD</sequence>
<dbReference type="InterPro" id="IPR014976">
    <property type="entry name" value="AbpA_HamA_C"/>
</dbReference>
<gene>
    <name evidence="2" type="ORF">MB09_15000</name>
</gene>
<evidence type="ECO:0000313" key="3">
    <source>
        <dbReference type="Proteomes" id="UP000033497"/>
    </source>
</evidence>
<name>A0ABR5DEW4_9FLAO</name>
<dbReference type="EMBL" id="JSVU01000015">
    <property type="protein sequence ID" value="KJJ37317.1"/>
    <property type="molecule type" value="Genomic_DNA"/>
</dbReference>
<reference evidence="2 3" key="1">
    <citation type="submission" date="2014-10" db="EMBL/GenBank/DDBJ databases">
        <title>Genome sequencing of Vitellibacter vladivostokensis KMM 3516.</title>
        <authorList>
            <person name="Thevarajoo S."/>
            <person name="Selvaratnam C."/>
            <person name="Goh K.M."/>
            <person name="Chong C.S."/>
        </authorList>
    </citation>
    <scope>NUCLEOTIDE SEQUENCE [LARGE SCALE GENOMIC DNA]</scope>
    <source>
        <strain evidence="2 3">KMM 3516</strain>
    </source>
</reference>
<comment type="caution">
    <text evidence="2">The sequence shown here is derived from an EMBL/GenBank/DDBJ whole genome shotgun (WGS) entry which is preliminary data.</text>
</comment>
<evidence type="ECO:0000313" key="2">
    <source>
        <dbReference type="EMBL" id="KJJ37317.1"/>
    </source>
</evidence>
<protein>
    <recommendedName>
        <fullName evidence="1">Anti-bacteriophage protein A/HamA C-terminal domain-containing protein</fullName>
    </recommendedName>
</protein>
<dbReference type="Proteomes" id="UP000033497">
    <property type="component" value="Unassembled WGS sequence"/>
</dbReference>
<dbReference type="Pfam" id="PF08878">
    <property type="entry name" value="HamA"/>
    <property type="match status" value="1"/>
</dbReference>
<evidence type="ECO:0000259" key="1">
    <source>
        <dbReference type="Pfam" id="PF08878"/>
    </source>
</evidence>
<accession>A0ABR5DEW4</accession>
<keyword evidence="3" id="KW-1185">Reference proteome</keyword>
<proteinExistence type="predicted"/>
<organism evidence="2 3">
    <name type="scientific">Aequorivita vladivostokensis</name>
    <dbReference type="NCBI Taxonomy" id="171194"/>
    <lineage>
        <taxon>Bacteria</taxon>
        <taxon>Pseudomonadati</taxon>
        <taxon>Bacteroidota</taxon>
        <taxon>Flavobacteriia</taxon>
        <taxon>Flavobacteriales</taxon>
        <taxon>Flavobacteriaceae</taxon>
        <taxon>Aequorivita</taxon>
    </lineage>
</organism>